<comment type="subcellular location">
    <subcellularLocation>
        <location evidence="1">Plastid</location>
        <location evidence="1">Chloroplast</location>
    </subcellularLocation>
</comment>
<dbReference type="GO" id="GO:0009507">
    <property type="term" value="C:chloroplast"/>
    <property type="evidence" value="ECO:0007669"/>
    <property type="project" value="UniProtKB-SubCell"/>
</dbReference>
<comment type="caution">
    <text evidence="10">The sequence shown here is derived from an EMBL/GenBank/DDBJ whole genome shotgun (WGS) entry which is preliminary data.</text>
</comment>
<dbReference type="Proteomes" id="UP000813462">
    <property type="component" value="Unassembled WGS sequence"/>
</dbReference>
<dbReference type="Gene3D" id="2.30.30.50">
    <property type="match status" value="1"/>
</dbReference>
<dbReference type="GO" id="GO:0015979">
    <property type="term" value="P:photosynthesis"/>
    <property type="evidence" value="ECO:0007669"/>
    <property type="project" value="InterPro"/>
</dbReference>
<accession>A0A978V1S0</accession>
<evidence type="ECO:0000256" key="4">
    <source>
        <dbReference type="ARBA" id="ARBA00023002"/>
    </source>
</evidence>
<evidence type="ECO:0000259" key="9">
    <source>
        <dbReference type="Pfam" id="PF02941"/>
    </source>
</evidence>
<comment type="function">
    <text evidence="6">Variable subunit of the ferredoxin-thioredoxin reductase (FTR), which catalyzes the two-electron reduction of thioredoxins by the electrons provided by reduced ferredoxin.</text>
</comment>
<evidence type="ECO:0000256" key="8">
    <source>
        <dbReference type="SAM" id="MobiDB-lite"/>
    </source>
</evidence>
<dbReference type="InterPro" id="IPR008990">
    <property type="entry name" value="Elect_transpt_acc-like_dom_sf"/>
</dbReference>
<evidence type="ECO:0000256" key="3">
    <source>
        <dbReference type="ARBA" id="ARBA00022640"/>
    </source>
</evidence>
<dbReference type="SUPFAM" id="SSF50090">
    <property type="entry name" value="Electron transport accessory proteins"/>
    <property type="match status" value="1"/>
</dbReference>
<gene>
    <name evidence="10" type="ORF">FEM48_Zijuj07G0018600</name>
</gene>
<protein>
    <recommendedName>
        <fullName evidence="9">Ferredoxin thioredoxin reductase alpha chain domain-containing protein</fullName>
    </recommendedName>
</protein>
<dbReference type="PANTHER" id="PTHR46937:SF4">
    <property type="entry name" value="FERREDOXIN-THIOREDOXIN REDUCTASE SUBUNIT A1, CHLOROPLASTIC"/>
    <property type="match status" value="1"/>
</dbReference>
<dbReference type="AlphaFoldDB" id="A0A978V1S0"/>
<evidence type="ECO:0000256" key="5">
    <source>
        <dbReference type="ARBA" id="ARBA00026011"/>
    </source>
</evidence>
<dbReference type="FunFam" id="2.30.30.50:FF:000002">
    <property type="entry name" value="Ferredoxin-thioredoxin reductase, variable chain"/>
    <property type="match status" value="1"/>
</dbReference>
<evidence type="ECO:0000256" key="2">
    <source>
        <dbReference type="ARBA" id="ARBA00022528"/>
    </source>
</evidence>
<keyword evidence="3" id="KW-0934">Plastid</keyword>
<sequence length="189" mass="20134">MSRATVGLLSSATAAATTATSSFSRSTFGFGVTNSPPTPSTSSTSSSSCSSFSSLTVSFLPRNSLLSTTTTRRTPRIRCEVAIKSDSNTSSDLSTPSPPSSTTEDAGDGGAKIGAKVRVKVPLKVHHVPRVPEVDLSGKEGVLKHYVGVWKGKRISANLPYKVEFFIEVEGRGPVKFFAHLKEDEFEYI</sequence>
<feature type="compositionally biased region" description="Low complexity" evidence="8">
    <location>
        <begin position="85"/>
        <end position="104"/>
    </location>
</feature>
<dbReference type="OrthoDB" id="1916328at2759"/>
<evidence type="ECO:0000313" key="11">
    <source>
        <dbReference type="Proteomes" id="UP000813462"/>
    </source>
</evidence>
<evidence type="ECO:0000256" key="6">
    <source>
        <dbReference type="ARBA" id="ARBA00034474"/>
    </source>
</evidence>
<evidence type="ECO:0000256" key="7">
    <source>
        <dbReference type="ARBA" id="ARBA00034490"/>
    </source>
</evidence>
<dbReference type="InterPro" id="IPR044166">
    <property type="entry name" value="FTRV"/>
</dbReference>
<feature type="region of interest" description="Disordered" evidence="8">
    <location>
        <begin position="15"/>
        <end position="48"/>
    </location>
</feature>
<keyword evidence="2" id="KW-0150">Chloroplast</keyword>
<organism evidence="10 11">
    <name type="scientific">Ziziphus jujuba var. spinosa</name>
    <dbReference type="NCBI Taxonomy" id="714518"/>
    <lineage>
        <taxon>Eukaryota</taxon>
        <taxon>Viridiplantae</taxon>
        <taxon>Streptophyta</taxon>
        <taxon>Embryophyta</taxon>
        <taxon>Tracheophyta</taxon>
        <taxon>Spermatophyta</taxon>
        <taxon>Magnoliopsida</taxon>
        <taxon>eudicotyledons</taxon>
        <taxon>Gunneridae</taxon>
        <taxon>Pentapetalae</taxon>
        <taxon>rosids</taxon>
        <taxon>fabids</taxon>
        <taxon>Rosales</taxon>
        <taxon>Rhamnaceae</taxon>
        <taxon>Paliureae</taxon>
        <taxon>Ziziphus</taxon>
    </lineage>
</organism>
<dbReference type="Pfam" id="PF02941">
    <property type="entry name" value="FeThRed_A"/>
    <property type="match status" value="1"/>
</dbReference>
<feature type="region of interest" description="Disordered" evidence="8">
    <location>
        <begin position="77"/>
        <end position="110"/>
    </location>
</feature>
<proteinExistence type="inferred from homology"/>
<feature type="domain" description="Ferredoxin thioredoxin reductase alpha chain" evidence="9">
    <location>
        <begin position="113"/>
        <end position="185"/>
    </location>
</feature>
<comment type="similarity">
    <text evidence="7">Belongs to the ferredoxin thioredoxin reductase alpha subunit family.</text>
</comment>
<keyword evidence="4" id="KW-0560">Oxidoreductase</keyword>
<dbReference type="InterPro" id="IPR004207">
    <property type="entry name" value="Fd_thioredoxin_Rdtase_alpha"/>
</dbReference>
<evidence type="ECO:0000256" key="1">
    <source>
        <dbReference type="ARBA" id="ARBA00004229"/>
    </source>
</evidence>
<dbReference type="GO" id="GO:0016491">
    <property type="term" value="F:oxidoreductase activity"/>
    <property type="evidence" value="ECO:0007669"/>
    <property type="project" value="UniProtKB-KW"/>
</dbReference>
<reference evidence="10" key="1">
    <citation type="journal article" date="2021" name="Front. Plant Sci.">
        <title>Chromosome-Scale Genome Assembly for Chinese Sour Jujube and Insights Into Its Genome Evolution and Domestication Signature.</title>
        <authorList>
            <person name="Shen L.-Y."/>
            <person name="Luo H."/>
            <person name="Wang X.-L."/>
            <person name="Wang X.-M."/>
            <person name="Qiu X.-J."/>
            <person name="Liu H."/>
            <person name="Zhou S.-S."/>
            <person name="Jia K.-H."/>
            <person name="Nie S."/>
            <person name="Bao Y.-T."/>
            <person name="Zhang R.-G."/>
            <person name="Yun Q.-Z."/>
            <person name="Chai Y.-H."/>
            <person name="Lu J.-Y."/>
            <person name="Li Y."/>
            <person name="Zhao S.-W."/>
            <person name="Mao J.-F."/>
            <person name="Jia S.-G."/>
            <person name="Mao Y.-M."/>
        </authorList>
    </citation>
    <scope>NUCLEOTIDE SEQUENCE</scope>
    <source>
        <strain evidence="10">AT0</strain>
        <tissue evidence="10">Leaf</tissue>
    </source>
</reference>
<name>A0A978V1S0_ZIZJJ</name>
<evidence type="ECO:0000313" key="10">
    <source>
        <dbReference type="EMBL" id="KAH7521303.1"/>
    </source>
</evidence>
<dbReference type="EMBL" id="JAEACU010000007">
    <property type="protein sequence ID" value="KAH7521303.1"/>
    <property type="molecule type" value="Genomic_DNA"/>
</dbReference>
<dbReference type="PANTHER" id="PTHR46937">
    <property type="entry name" value="FERREDOXIN-THIOREDOXIN REDUCTASE, VARIABLE CHAIN"/>
    <property type="match status" value="1"/>
</dbReference>
<comment type="subunit">
    <text evidence="5">Heterodimer of subunit A (variable subunit) and subunit B (catalytic subunit). Heterodimeric FTR forms a complex with ferredoxin and thioredoxin.</text>
</comment>